<dbReference type="PROSITE" id="PS50011">
    <property type="entry name" value="PROTEIN_KINASE_DOM"/>
    <property type="match status" value="1"/>
</dbReference>
<sequence>MWIICDDYEIIREIGRGSYSQVLKARDKRTGILRAIKVMNLEGMSPKEYINLDRELHILTSLRGTSPNVVELIDVREDPANSYKYLIFELCEGGDLLAAIRNNNKKHGGGLPETVCCRLFAQMIMGMEQLWRRNFIHRDLKPANLLLSESNPATATLKVADFGFVRKVSPGTMAVTLCGSPLYMAPEVVKHGSTYDYKADIWSLGVILFEMLTGSAAFYSPTGIMELPRVVAEQTPKLEWRARNAGVSKSAIDLLRITLSVDPIQRVSRTGLLRHRFVANGFDLLGSTLPALSTPTLSMPTLPQFPSPVMGAVTTGEPPSESSTVFQSMSLGPDSDDSTADSPGSGAMSSFAASPATTHRTVHEATDDEPEAMEPPRTKETRSESTATLTQARPATISTTRSRPLIEIAPLVITESQSTLQKRFAYANSNEILPEKLWADLPSDTFESLIQQFRRGMQAQLTECDIPVNERHTFKPWTSPKYGLDDNDVTLPVLMELLGRVVSVVRHNLRYSFIRATEAPDAIAPSRVLLTALLLCDSMVRCVRPSQPYALMVAEGALNIGVRIGVFAKSVPAVTQPLPPSFVSETLPALMYLYQTVGVIVTKTVPSRIEPLPEVPLTACLPTGPFLLATPKANRLVMARNAKGGAELREVDAVEAITSISVAISNLSNKYLGSIDPIEILCIFSAIEKYLQDLATFTLSGDAKSARVSALRAHLLATWCKSITGDRLDQLDSVISAVAPLAGL</sequence>
<feature type="region of interest" description="Disordered" evidence="4">
    <location>
        <begin position="308"/>
        <end position="401"/>
    </location>
</feature>
<evidence type="ECO:0000313" key="7">
    <source>
        <dbReference type="Proteomes" id="UP000717585"/>
    </source>
</evidence>
<reference evidence="6" key="1">
    <citation type="submission" date="2021-05" db="EMBL/GenBank/DDBJ databases">
        <title>A free-living protist that lacks canonical eukaryotic 1 DNA replication and segregation systems.</title>
        <authorList>
            <person name="Salas-Leiva D.E."/>
            <person name="Tromer E.C."/>
            <person name="Curtis B.A."/>
            <person name="Jerlstrom-Hultqvist J."/>
            <person name="Kolisko M."/>
            <person name="Yi Z."/>
            <person name="Salas-Leiva J.S."/>
            <person name="Gallot-Lavallee L."/>
            <person name="Kops G.J.P.L."/>
            <person name="Archibald J.M."/>
            <person name="Simpson A.G.B."/>
            <person name="Roger A.J."/>
        </authorList>
    </citation>
    <scope>NUCLEOTIDE SEQUENCE</scope>
    <source>
        <strain evidence="6">BICM</strain>
    </source>
</reference>
<dbReference type="GO" id="GO:0010506">
    <property type="term" value="P:regulation of autophagy"/>
    <property type="evidence" value="ECO:0007669"/>
    <property type="project" value="InterPro"/>
</dbReference>
<evidence type="ECO:0000256" key="4">
    <source>
        <dbReference type="SAM" id="MobiDB-lite"/>
    </source>
</evidence>
<dbReference type="Pfam" id="PF00069">
    <property type="entry name" value="Pkinase"/>
    <property type="match status" value="1"/>
</dbReference>
<evidence type="ECO:0000256" key="1">
    <source>
        <dbReference type="ARBA" id="ARBA00022741"/>
    </source>
</evidence>
<dbReference type="PANTHER" id="PTHR24348">
    <property type="entry name" value="SERINE/THREONINE-PROTEIN KINASE UNC-51-RELATED"/>
    <property type="match status" value="1"/>
</dbReference>
<dbReference type="GO" id="GO:0005524">
    <property type="term" value="F:ATP binding"/>
    <property type="evidence" value="ECO:0007669"/>
    <property type="project" value="UniProtKB-UniRule"/>
</dbReference>
<evidence type="ECO:0000259" key="5">
    <source>
        <dbReference type="PROSITE" id="PS50011"/>
    </source>
</evidence>
<keyword evidence="1 3" id="KW-0547">Nucleotide-binding</keyword>
<dbReference type="PROSITE" id="PS00108">
    <property type="entry name" value="PROTEIN_KINASE_ST"/>
    <property type="match status" value="1"/>
</dbReference>
<keyword evidence="2 3" id="KW-0067">ATP-binding</keyword>
<dbReference type="EMBL" id="JAHDYR010000011">
    <property type="protein sequence ID" value="KAG9395492.1"/>
    <property type="molecule type" value="Genomic_DNA"/>
</dbReference>
<evidence type="ECO:0000256" key="2">
    <source>
        <dbReference type="ARBA" id="ARBA00022840"/>
    </source>
</evidence>
<proteinExistence type="predicted"/>
<feature type="binding site" evidence="3">
    <location>
        <position position="37"/>
    </location>
    <ligand>
        <name>ATP</name>
        <dbReference type="ChEBI" id="CHEBI:30616"/>
    </ligand>
</feature>
<keyword evidence="6" id="KW-0808">Transferase</keyword>
<protein>
    <submittedName>
        <fullName evidence="6">Protein kinase domain</fullName>
    </submittedName>
</protein>
<dbReference type="GO" id="GO:0004674">
    <property type="term" value="F:protein serine/threonine kinase activity"/>
    <property type="evidence" value="ECO:0007669"/>
    <property type="project" value="InterPro"/>
</dbReference>
<evidence type="ECO:0000313" key="6">
    <source>
        <dbReference type="EMBL" id="KAG9395492.1"/>
    </source>
</evidence>
<organism evidence="6 7">
    <name type="scientific">Carpediemonas membranifera</name>
    <dbReference type="NCBI Taxonomy" id="201153"/>
    <lineage>
        <taxon>Eukaryota</taxon>
        <taxon>Metamonada</taxon>
        <taxon>Carpediemonas-like organisms</taxon>
        <taxon>Carpediemonas</taxon>
    </lineage>
</organism>
<keyword evidence="6" id="KW-0418">Kinase</keyword>
<accession>A0A8J6B9C9</accession>
<dbReference type="AlphaFoldDB" id="A0A8J6B9C9"/>
<dbReference type="InterPro" id="IPR000719">
    <property type="entry name" value="Prot_kinase_dom"/>
</dbReference>
<feature type="compositionally biased region" description="Polar residues" evidence="4">
    <location>
        <begin position="384"/>
        <end position="401"/>
    </location>
</feature>
<dbReference type="SMART" id="SM00220">
    <property type="entry name" value="S_TKc"/>
    <property type="match status" value="1"/>
</dbReference>
<name>A0A8J6B9C9_9EUKA</name>
<dbReference type="Gene3D" id="1.10.510.10">
    <property type="entry name" value="Transferase(Phosphotransferase) domain 1"/>
    <property type="match status" value="1"/>
</dbReference>
<dbReference type="InterPro" id="IPR011009">
    <property type="entry name" value="Kinase-like_dom_sf"/>
</dbReference>
<dbReference type="InterPro" id="IPR008271">
    <property type="entry name" value="Ser/Thr_kinase_AS"/>
</dbReference>
<gene>
    <name evidence="6" type="ORF">J8273_3068</name>
</gene>
<keyword evidence="7" id="KW-1185">Reference proteome</keyword>
<feature type="domain" description="Protein kinase" evidence="5">
    <location>
        <begin position="8"/>
        <end position="278"/>
    </location>
</feature>
<dbReference type="PROSITE" id="PS00107">
    <property type="entry name" value="PROTEIN_KINASE_ATP"/>
    <property type="match status" value="1"/>
</dbReference>
<dbReference type="GO" id="GO:0005737">
    <property type="term" value="C:cytoplasm"/>
    <property type="evidence" value="ECO:0007669"/>
    <property type="project" value="TreeGrafter"/>
</dbReference>
<dbReference type="InterPro" id="IPR045269">
    <property type="entry name" value="Atg1-like"/>
</dbReference>
<feature type="compositionally biased region" description="Polar residues" evidence="4">
    <location>
        <begin position="347"/>
        <end position="359"/>
    </location>
</feature>
<feature type="compositionally biased region" description="Polar residues" evidence="4">
    <location>
        <begin position="320"/>
        <end position="330"/>
    </location>
</feature>
<dbReference type="OrthoDB" id="346907at2759"/>
<dbReference type="SUPFAM" id="SSF56112">
    <property type="entry name" value="Protein kinase-like (PK-like)"/>
    <property type="match status" value="1"/>
</dbReference>
<dbReference type="InterPro" id="IPR017441">
    <property type="entry name" value="Protein_kinase_ATP_BS"/>
</dbReference>
<evidence type="ECO:0000256" key="3">
    <source>
        <dbReference type="PROSITE-ProRule" id="PRU10141"/>
    </source>
</evidence>
<dbReference type="Proteomes" id="UP000717585">
    <property type="component" value="Unassembled WGS sequence"/>
</dbReference>
<feature type="compositionally biased region" description="Basic and acidic residues" evidence="4">
    <location>
        <begin position="374"/>
        <end position="383"/>
    </location>
</feature>
<comment type="caution">
    <text evidence="6">The sequence shown here is derived from an EMBL/GenBank/DDBJ whole genome shotgun (WGS) entry which is preliminary data.</text>
</comment>